<protein>
    <submittedName>
        <fullName evidence="2">Uncharacterized protein</fullName>
    </submittedName>
</protein>
<evidence type="ECO:0000256" key="1">
    <source>
        <dbReference type="SAM" id="Phobius"/>
    </source>
</evidence>
<dbReference type="Proteomes" id="UP000076532">
    <property type="component" value="Unassembled WGS sequence"/>
</dbReference>
<dbReference type="AlphaFoldDB" id="A0A166B6D6"/>
<gene>
    <name evidence="2" type="ORF">FIBSPDRAFT_870376</name>
</gene>
<keyword evidence="1" id="KW-0812">Transmembrane</keyword>
<dbReference type="EMBL" id="KV417649">
    <property type="protein sequence ID" value="KZP12322.1"/>
    <property type="molecule type" value="Genomic_DNA"/>
</dbReference>
<name>A0A166B6D6_9AGAM</name>
<keyword evidence="1" id="KW-1133">Transmembrane helix</keyword>
<keyword evidence="1" id="KW-0472">Membrane</keyword>
<evidence type="ECO:0000313" key="3">
    <source>
        <dbReference type="Proteomes" id="UP000076532"/>
    </source>
</evidence>
<keyword evidence="3" id="KW-1185">Reference proteome</keyword>
<reference evidence="2 3" key="1">
    <citation type="journal article" date="2016" name="Mol. Biol. Evol.">
        <title>Comparative Genomics of Early-Diverging Mushroom-Forming Fungi Provides Insights into the Origins of Lignocellulose Decay Capabilities.</title>
        <authorList>
            <person name="Nagy L.G."/>
            <person name="Riley R."/>
            <person name="Tritt A."/>
            <person name="Adam C."/>
            <person name="Daum C."/>
            <person name="Floudas D."/>
            <person name="Sun H."/>
            <person name="Yadav J.S."/>
            <person name="Pangilinan J."/>
            <person name="Larsson K.H."/>
            <person name="Matsuura K."/>
            <person name="Barry K."/>
            <person name="Labutti K."/>
            <person name="Kuo R."/>
            <person name="Ohm R.A."/>
            <person name="Bhattacharya S.S."/>
            <person name="Shirouzu T."/>
            <person name="Yoshinaga Y."/>
            <person name="Martin F.M."/>
            <person name="Grigoriev I.V."/>
            <person name="Hibbett D.S."/>
        </authorList>
    </citation>
    <scope>NUCLEOTIDE SEQUENCE [LARGE SCALE GENOMIC DNA]</scope>
    <source>
        <strain evidence="2 3">CBS 109695</strain>
    </source>
</reference>
<sequence length="55" mass="6130">MSYHLRQRGLTALAPLILHICAAYVFLCIGVFITRCSDLPSLARSARLACRHACR</sequence>
<proteinExistence type="predicted"/>
<feature type="transmembrane region" description="Helical" evidence="1">
    <location>
        <begin position="12"/>
        <end position="33"/>
    </location>
</feature>
<accession>A0A166B6D6</accession>
<organism evidence="2 3">
    <name type="scientific">Athelia psychrophila</name>
    <dbReference type="NCBI Taxonomy" id="1759441"/>
    <lineage>
        <taxon>Eukaryota</taxon>
        <taxon>Fungi</taxon>
        <taxon>Dikarya</taxon>
        <taxon>Basidiomycota</taxon>
        <taxon>Agaricomycotina</taxon>
        <taxon>Agaricomycetes</taxon>
        <taxon>Agaricomycetidae</taxon>
        <taxon>Atheliales</taxon>
        <taxon>Atheliaceae</taxon>
        <taxon>Athelia</taxon>
    </lineage>
</organism>
<evidence type="ECO:0000313" key="2">
    <source>
        <dbReference type="EMBL" id="KZP12322.1"/>
    </source>
</evidence>